<dbReference type="Proteomes" id="UP000033874">
    <property type="component" value="Unassembled WGS sequence"/>
</dbReference>
<dbReference type="STRING" id="56193.YP76_04225"/>
<feature type="region of interest" description="Disordered" evidence="1">
    <location>
        <begin position="94"/>
        <end position="135"/>
    </location>
</feature>
<name>A0A0M3AVL3_9SPHN</name>
<protein>
    <recommendedName>
        <fullName evidence="4">Tail assembly chaperone</fullName>
    </recommendedName>
</protein>
<sequence>MSNIGKGEASFTASGKTYRLVMDLNAYAEAEEATDMDLDSLLKAVSPQIDPATGLVVKQPRIKHLGALLFGGLQAHHPDTSRAEANRLLGNEGAGEALAKAMQASMPKPDASAEGKVRAKPGTGTKPKKTGQRRG</sequence>
<reference evidence="2 3" key="1">
    <citation type="submission" date="2015-04" db="EMBL/GenBank/DDBJ databases">
        <title>Genome sequence of aromatic hydrocarbons-degrading Sphingobium chungbukense DJ77.</title>
        <authorList>
            <person name="Kim Y.-C."/>
            <person name="Chae J.-C."/>
        </authorList>
    </citation>
    <scope>NUCLEOTIDE SEQUENCE [LARGE SCALE GENOMIC DNA]</scope>
    <source>
        <strain evidence="2 3">DJ77</strain>
    </source>
</reference>
<evidence type="ECO:0008006" key="4">
    <source>
        <dbReference type="Google" id="ProtNLM"/>
    </source>
</evidence>
<proteinExistence type="predicted"/>
<dbReference type="RefSeq" id="WP_046762305.1">
    <property type="nucleotide sequence ID" value="NZ_LBIC01000001.1"/>
</dbReference>
<dbReference type="EMBL" id="LBIC01000001">
    <property type="protein sequence ID" value="KKW93870.1"/>
    <property type="molecule type" value="Genomic_DNA"/>
</dbReference>
<accession>A0A0M3AVL3</accession>
<dbReference type="AlphaFoldDB" id="A0A0M3AVL3"/>
<evidence type="ECO:0000313" key="2">
    <source>
        <dbReference type="EMBL" id="KKW93870.1"/>
    </source>
</evidence>
<gene>
    <name evidence="2" type="ORF">YP76_04225</name>
</gene>
<dbReference type="PATRIC" id="fig|56193.3.peg.866"/>
<keyword evidence="3" id="KW-1185">Reference proteome</keyword>
<comment type="caution">
    <text evidence="2">The sequence shown here is derived from an EMBL/GenBank/DDBJ whole genome shotgun (WGS) entry which is preliminary data.</text>
</comment>
<evidence type="ECO:0000313" key="3">
    <source>
        <dbReference type="Proteomes" id="UP000033874"/>
    </source>
</evidence>
<evidence type="ECO:0000256" key="1">
    <source>
        <dbReference type="SAM" id="MobiDB-lite"/>
    </source>
</evidence>
<feature type="compositionally biased region" description="Basic residues" evidence="1">
    <location>
        <begin position="126"/>
        <end position="135"/>
    </location>
</feature>
<organism evidence="2 3">
    <name type="scientific">Sphingobium chungbukense</name>
    <dbReference type="NCBI Taxonomy" id="56193"/>
    <lineage>
        <taxon>Bacteria</taxon>
        <taxon>Pseudomonadati</taxon>
        <taxon>Pseudomonadota</taxon>
        <taxon>Alphaproteobacteria</taxon>
        <taxon>Sphingomonadales</taxon>
        <taxon>Sphingomonadaceae</taxon>
        <taxon>Sphingobium</taxon>
    </lineage>
</organism>